<evidence type="ECO:0008006" key="4">
    <source>
        <dbReference type="Google" id="ProtNLM"/>
    </source>
</evidence>
<organism evidence="2 3">
    <name type="scientific">Sphingomonas oligophenolica</name>
    <dbReference type="NCBI Taxonomy" id="301154"/>
    <lineage>
        <taxon>Bacteria</taxon>
        <taxon>Pseudomonadati</taxon>
        <taxon>Pseudomonadota</taxon>
        <taxon>Alphaproteobacteria</taxon>
        <taxon>Sphingomonadales</taxon>
        <taxon>Sphingomonadaceae</taxon>
        <taxon>Sphingomonas</taxon>
    </lineage>
</organism>
<dbReference type="Pfam" id="PF00353">
    <property type="entry name" value="HemolysinCabind"/>
    <property type="match status" value="4"/>
</dbReference>
<name>A0A502CNE3_9SPHN</name>
<keyword evidence="3" id="KW-1185">Reference proteome</keyword>
<dbReference type="Pfam" id="PF13517">
    <property type="entry name" value="FG-GAP_3"/>
    <property type="match status" value="2"/>
</dbReference>
<gene>
    <name evidence="2" type="ORF">EAH84_07375</name>
</gene>
<dbReference type="Gene3D" id="2.150.10.10">
    <property type="entry name" value="Serralysin-like metalloprotease, C-terminal"/>
    <property type="match status" value="2"/>
</dbReference>
<comment type="caution">
    <text evidence="2">The sequence shown here is derived from an EMBL/GenBank/DDBJ whole genome shotgun (WGS) entry which is preliminary data.</text>
</comment>
<dbReference type="InterPro" id="IPR011049">
    <property type="entry name" value="Serralysin-like_metalloprot_C"/>
</dbReference>
<dbReference type="AlphaFoldDB" id="A0A502CNE3"/>
<proteinExistence type="predicted"/>
<dbReference type="SUPFAM" id="SSF51120">
    <property type="entry name" value="beta-Roll"/>
    <property type="match status" value="1"/>
</dbReference>
<evidence type="ECO:0000256" key="1">
    <source>
        <dbReference type="ARBA" id="ARBA00022729"/>
    </source>
</evidence>
<dbReference type="SUPFAM" id="SSF69318">
    <property type="entry name" value="Integrin alpha N-terminal domain"/>
    <property type="match status" value="1"/>
</dbReference>
<accession>A0A502CNE3</accession>
<dbReference type="RefSeq" id="WP_140869997.1">
    <property type="nucleotide sequence ID" value="NZ_RCZK01000004.1"/>
</dbReference>
<dbReference type="PANTHER" id="PTHR46580:SF4">
    <property type="entry name" value="ATP_GTP-BINDING PROTEIN"/>
    <property type="match status" value="1"/>
</dbReference>
<evidence type="ECO:0000313" key="3">
    <source>
        <dbReference type="Proteomes" id="UP000318413"/>
    </source>
</evidence>
<reference evidence="2 3" key="1">
    <citation type="journal article" date="2019" name="Environ. Microbiol.">
        <title>Species interactions and distinct microbial communities in high Arctic permafrost affected cryosols are associated with the CH4 and CO2 gas fluxes.</title>
        <authorList>
            <person name="Altshuler I."/>
            <person name="Hamel J."/>
            <person name="Turney S."/>
            <person name="Magnuson E."/>
            <person name="Levesque R."/>
            <person name="Greer C."/>
            <person name="Whyte L.G."/>
        </authorList>
    </citation>
    <scope>NUCLEOTIDE SEQUENCE [LARGE SCALE GENOMIC DNA]</scope>
    <source>
        <strain evidence="2 3">S5.1</strain>
    </source>
</reference>
<dbReference type="PANTHER" id="PTHR46580">
    <property type="entry name" value="SENSOR KINASE-RELATED"/>
    <property type="match status" value="1"/>
</dbReference>
<keyword evidence="1" id="KW-0732">Signal</keyword>
<dbReference type="GO" id="GO:0005509">
    <property type="term" value="F:calcium ion binding"/>
    <property type="evidence" value="ECO:0007669"/>
    <property type="project" value="InterPro"/>
</dbReference>
<dbReference type="Proteomes" id="UP000318413">
    <property type="component" value="Unassembled WGS sequence"/>
</dbReference>
<protein>
    <recommendedName>
        <fullName evidence="4">Calcium-binding protein</fullName>
    </recommendedName>
</protein>
<sequence length="776" mass="80447">MPHILQAQIPRKEAKYFLVTGRETWFPVSYSIFPSQALQTVHARDIVVGDFNEDGKIDVFIASHGYDASPFPGEQNKLFLSSGNVWIDASGNLPALTDFSHSAAVGDINGDGHLDIFVGNIFGSQLISPYALIGDGKGGFHRDTSIVNAEAGQALDIRTDTYTSSLLMDVNGDGLSDLILGGAGGSSSHGSFVFLNNGHGYTNVSPIYIPAGYFTDQNRVVVDIAHIDVNRDGKQYLVFLSTQDSPFYDGWAIDIYINKGDGKFELDTNNHISGADAHGGLINKTTSEHWASAVTIKDVNHDGALDIVVGGFQGGQPSLDTPVLYLNDGRGVFSAIRLADFPNPENLRYLTTTISSTNGESLFSIYANSGQLGFNEDLALKPLASTNSVKLEIVGTNGADTLYGNDSGATLRGLAGDDIYVISASGVTVVEEPGAGNDTVYTSVSYALTGGASIEVLSVQSQQGTDPINLVGNAFAQYVIGNQGDNVLNGNGGADTLIGLKGDDTYAIADGSAVIVENPGEGRDTVYTSVTYALTGTAEIEVLSVATQQGTENINLIGNAFDQYMIGNFGNNVMNGNGGVDTLIGLKGDDIFQVGNSASIVVENPGEGYDTVYANVSYALAAGQSIEVLSAQVQGGTEAINLTGNDQAQSVIGNNGANVLNGGGGMDTLYGLAGDDTFAFSTKPGSGNVVTIADFGNGADKLALSTGVFGGMAVGTLSASHFVIGAAATTADQHIVYNQATGQLFYDADGSGAGAAVLFATVAPGTVITANMIAVI</sequence>
<dbReference type="InterPro" id="IPR001343">
    <property type="entry name" value="Hemolysn_Ca-bd"/>
</dbReference>
<dbReference type="PRINTS" id="PR00313">
    <property type="entry name" value="CABNDNGRPT"/>
</dbReference>
<dbReference type="InterPro" id="IPR013517">
    <property type="entry name" value="FG-GAP"/>
</dbReference>
<dbReference type="InterPro" id="IPR028994">
    <property type="entry name" value="Integrin_alpha_N"/>
</dbReference>
<dbReference type="OrthoDB" id="6769681at2"/>
<evidence type="ECO:0000313" key="2">
    <source>
        <dbReference type="EMBL" id="TPG13211.1"/>
    </source>
</evidence>
<dbReference type="EMBL" id="RCZK01000004">
    <property type="protein sequence ID" value="TPG13211.1"/>
    <property type="molecule type" value="Genomic_DNA"/>
</dbReference>
<dbReference type="Gene3D" id="2.130.10.130">
    <property type="entry name" value="Integrin alpha, N-terminal"/>
    <property type="match status" value="2"/>
</dbReference>